<dbReference type="OrthoDB" id="9780095at2"/>
<dbReference type="GO" id="GO:0008168">
    <property type="term" value="F:methyltransferase activity"/>
    <property type="evidence" value="ECO:0007669"/>
    <property type="project" value="UniProtKB-KW"/>
</dbReference>
<dbReference type="EMBL" id="PISE01000007">
    <property type="protein sequence ID" value="PKG25114.1"/>
    <property type="molecule type" value="Genomic_DNA"/>
</dbReference>
<gene>
    <name evidence="1" type="ORF">CWS01_03175</name>
</gene>
<dbReference type="RefSeq" id="WP_101175601.1">
    <property type="nucleotide sequence ID" value="NZ_PISE01000007.1"/>
</dbReference>
<dbReference type="InterPro" id="IPR029063">
    <property type="entry name" value="SAM-dependent_MTases_sf"/>
</dbReference>
<dbReference type="SUPFAM" id="SSF53335">
    <property type="entry name" value="S-adenosyl-L-methionine-dependent methyltransferases"/>
    <property type="match status" value="1"/>
</dbReference>
<reference evidence="1 2" key="1">
    <citation type="journal article" date="2003" name="Int. J. Syst. Evol. Microbiol.">
        <title>Bacillus nealsonii sp. nov., isolated from a spacecraft-assembly facility, whose spores are gamma-radiation resistant.</title>
        <authorList>
            <person name="Venkateswaran K."/>
            <person name="Kempf M."/>
            <person name="Chen F."/>
            <person name="Satomi M."/>
            <person name="Nicholson W."/>
            <person name="Kern R."/>
        </authorList>
    </citation>
    <scope>NUCLEOTIDE SEQUENCE [LARGE SCALE GENOMIC DNA]</scope>
    <source>
        <strain evidence="1 2">FO-92</strain>
    </source>
</reference>
<keyword evidence="1" id="KW-0808">Transferase</keyword>
<dbReference type="Proteomes" id="UP000233375">
    <property type="component" value="Unassembled WGS sequence"/>
</dbReference>
<comment type="caution">
    <text evidence="1">The sequence shown here is derived from an EMBL/GenBank/DDBJ whole genome shotgun (WGS) entry which is preliminary data.</text>
</comment>
<dbReference type="GO" id="GO:0032259">
    <property type="term" value="P:methylation"/>
    <property type="evidence" value="ECO:0007669"/>
    <property type="project" value="UniProtKB-KW"/>
</dbReference>
<sequence>MKEKDYEKLLHINTEGHQQGFHKSLHYHRYEPTPYEYLELLFSEYTLRSSDHVVDFGCGKGRLNFFIHHFFQAAVTGIEFNELYYQDALKNRKDYSCNRINSMEKIHFQLCKAEEYEIAPLDNRFYFFNPFSIQIFIKIINNILYSLEKNKRDAEIILYYPSDEYCLYLDNHPSFGIKQEIQLSKTRQNDREKFLIYQVVGYE</sequence>
<accession>A0A2N0Z6K1</accession>
<keyword evidence="1" id="KW-0489">Methyltransferase</keyword>
<keyword evidence="2" id="KW-1185">Reference proteome</keyword>
<evidence type="ECO:0000313" key="2">
    <source>
        <dbReference type="Proteomes" id="UP000233375"/>
    </source>
</evidence>
<name>A0A2N0Z6K1_9BACI</name>
<organism evidence="1 2">
    <name type="scientific">Niallia nealsonii</name>
    <dbReference type="NCBI Taxonomy" id="115979"/>
    <lineage>
        <taxon>Bacteria</taxon>
        <taxon>Bacillati</taxon>
        <taxon>Bacillota</taxon>
        <taxon>Bacilli</taxon>
        <taxon>Bacillales</taxon>
        <taxon>Bacillaceae</taxon>
        <taxon>Niallia</taxon>
    </lineage>
</organism>
<protein>
    <submittedName>
        <fullName evidence="1">SAM-dependent methyltransferase</fullName>
    </submittedName>
</protein>
<dbReference type="AlphaFoldDB" id="A0A2N0Z6K1"/>
<evidence type="ECO:0000313" key="1">
    <source>
        <dbReference type="EMBL" id="PKG25114.1"/>
    </source>
</evidence>
<proteinExistence type="predicted"/>
<dbReference type="Gene3D" id="3.40.50.150">
    <property type="entry name" value="Vaccinia Virus protein VP39"/>
    <property type="match status" value="1"/>
</dbReference>